<proteinExistence type="predicted"/>
<dbReference type="InterPro" id="IPR036610">
    <property type="entry name" value="PEBP-like_sf"/>
</dbReference>
<accession>A0A813IY28</accession>
<evidence type="ECO:0000313" key="3">
    <source>
        <dbReference type="EMBL" id="CAE8661351.1"/>
    </source>
</evidence>
<evidence type="ECO:0000256" key="1">
    <source>
        <dbReference type="SAM" id="SignalP"/>
    </source>
</evidence>
<dbReference type="Gene3D" id="2.60.40.1180">
    <property type="entry name" value="Golgi alpha-mannosidase II"/>
    <property type="match status" value="1"/>
</dbReference>
<comment type="caution">
    <text evidence="3">The sequence shown here is derived from an EMBL/GenBank/DDBJ whole genome shotgun (WGS) entry which is preliminary data.</text>
</comment>
<feature type="domain" description="Alpha-1,6-glucosidases pullulanase-type C-terminal" evidence="2">
    <location>
        <begin position="358"/>
        <end position="429"/>
    </location>
</feature>
<dbReference type="Pfam" id="PF11852">
    <property type="entry name" value="Pullul_strch_C"/>
    <property type="match status" value="1"/>
</dbReference>
<feature type="chain" id="PRO_5033022937" description="Alpha-1,6-glucosidases pullulanase-type C-terminal domain-containing protein" evidence="1">
    <location>
        <begin position="20"/>
        <end position="441"/>
    </location>
</feature>
<organism evidence="3 4">
    <name type="scientific">Polarella glacialis</name>
    <name type="common">Dinoflagellate</name>
    <dbReference type="NCBI Taxonomy" id="89957"/>
    <lineage>
        <taxon>Eukaryota</taxon>
        <taxon>Sar</taxon>
        <taxon>Alveolata</taxon>
        <taxon>Dinophyceae</taxon>
        <taxon>Suessiales</taxon>
        <taxon>Suessiaceae</taxon>
        <taxon>Polarella</taxon>
    </lineage>
</organism>
<dbReference type="SUPFAM" id="SSF51011">
    <property type="entry name" value="Glycosyl hydrolase domain"/>
    <property type="match status" value="1"/>
</dbReference>
<sequence>MALRLVVSFMAFLAWGVLGHGPDYERSCENRSWTLDGGDLEVMSWHIHYFENVSDFARFREEFIEHFRHLFPANGSAFGTSCPFGPNCASTAYLQMCYIPGDCTPSPTCPFTASQEHFNIPVQRVSEAWEFAQKIQGSATTLRWSREGQSNVDAPGIFHTPSQSCKNCIPMLVEAGQSGALALTCTDTPLKELRCGNMFKARDLHVAPNITHQPVTEGAYYVLVMLGIPGVSSSSKMLAQGGLTRQWIVGNIASADLRAGDFEHAMTVSPYSSPDTNAGAMTLVLLLFAQPAGPINFQLPTSLAGDATIGEAWDPDSWNHRGFLRRHGVGTNPLASNWFAAYPSSDVCAQMHRCFTWRHRYTVIVFSARFEELRIPVPSPGATGCAGKLPLRLHPLQVASEDLLTRTSRLDEKTNELVVPPQTVAVFVEPLPGLSESWTGE</sequence>
<evidence type="ECO:0000259" key="2">
    <source>
        <dbReference type="Pfam" id="PF11852"/>
    </source>
</evidence>
<evidence type="ECO:0000313" key="4">
    <source>
        <dbReference type="Proteomes" id="UP000626109"/>
    </source>
</evidence>
<dbReference type="InterPro" id="IPR013780">
    <property type="entry name" value="Glyco_hydro_b"/>
</dbReference>
<dbReference type="EMBL" id="CAJNNW010017680">
    <property type="protein sequence ID" value="CAE8661351.1"/>
    <property type="molecule type" value="Genomic_DNA"/>
</dbReference>
<dbReference type="SUPFAM" id="SSF49777">
    <property type="entry name" value="PEBP-like"/>
    <property type="match status" value="1"/>
</dbReference>
<name>A0A813IY28_POLGL</name>
<dbReference type="Proteomes" id="UP000626109">
    <property type="component" value="Unassembled WGS sequence"/>
</dbReference>
<protein>
    <recommendedName>
        <fullName evidence="2">Alpha-1,6-glucosidases pullulanase-type C-terminal domain-containing protein</fullName>
    </recommendedName>
</protein>
<keyword evidence="1" id="KW-0732">Signal</keyword>
<dbReference type="AlphaFoldDB" id="A0A813IY28"/>
<dbReference type="Gene3D" id="3.90.280.10">
    <property type="entry name" value="PEBP-like"/>
    <property type="match status" value="1"/>
</dbReference>
<gene>
    <name evidence="3" type="ORF">PGLA2088_LOCUS14486</name>
</gene>
<dbReference type="InterPro" id="IPR024561">
    <property type="entry name" value="Pullul_strch_C"/>
</dbReference>
<reference evidence="3" key="1">
    <citation type="submission" date="2021-02" db="EMBL/GenBank/DDBJ databases">
        <authorList>
            <person name="Dougan E. K."/>
            <person name="Rhodes N."/>
            <person name="Thang M."/>
            <person name="Chan C."/>
        </authorList>
    </citation>
    <scope>NUCLEOTIDE SEQUENCE</scope>
</reference>
<feature type="signal peptide" evidence="1">
    <location>
        <begin position="1"/>
        <end position="19"/>
    </location>
</feature>